<dbReference type="Proteomes" id="UP000001997">
    <property type="component" value="Unassembled WGS sequence"/>
</dbReference>
<reference evidence="1 2" key="1">
    <citation type="journal article" date="2009" name="Nature">
        <title>Evolution of pathogenicity and sexual reproduction in eight Candida genomes.</title>
        <authorList>
            <person name="Butler G."/>
            <person name="Rasmussen M.D."/>
            <person name="Lin M.F."/>
            <person name="Santos M.A."/>
            <person name="Sakthikumar S."/>
            <person name="Munro C.A."/>
            <person name="Rheinbay E."/>
            <person name="Grabherr M."/>
            <person name="Forche A."/>
            <person name="Reedy J.L."/>
            <person name="Agrafioti I."/>
            <person name="Arnaud M.B."/>
            <person name="Bates S."/>
            <person name="Brown A.J."/>
            <person name="Brunke S."/>
            <person name="Costanzo M.C."/>
            <person name="Fitzpatrick D.A."/>
            <person name="de Groot P.W."/>
            <person name="Harris D."/>
            <person name="Hoyer L.L."/>
            <person name="Hube B."/>
            <person name="Klis F.M."/>
            <person name="Kodira C."/>
            <person name="Lennard N."/>
            <person name="Logue M.E."/>
            <person name="Martin R."/>
            <person name="Neiman A.M."/>
            <person name="Nikolaou E."/>
            <person name="Quail M.A."/>
            <person name="Quinn J."/>
            <person name="Santos M.C."/>
            <person name="Schmitzberger F.F."/>
            <person name="Sherlock G."/>
            <person name="Shah P."/>
            <person name="Silverstein K.A."/>
            <person name="Skrzypek M.S."/>
            <person name="Soll D."/>
            <person name="Staggs R."/>
            <person name="Stansfield I."/>
            <person name="Stumpf M.P."/>
            <person name="Sudbery P.E."/>
            <person name="Srikantha T."/>
            <person name="Zeng Q."/>
            <person name="Berman J."/>
            <person name="Berriman M."/>
            <person name="Heitman J."/>
            <person name="Gow N.A."/>
            <person name="Lorenz M.C."/>
            <person name="Birren B.W."/>
            <person name="Kellis M."/>
            <person name="Cuomo C.A."/>
        </authorList>
    </citation>
    <scope>NUCLEOTIDE SEQUENCE [LARGE SCALE GENOMIC DNA]</scope>
    <source>
        <strain evidence="2">ATCC 6260 / CBS 566 / DSM 6381 / JCM 1539 / NBRC 10279 / NRRL Y-324</strain>
    </source>
</reference>
<gene>
    <name evidence="1" type="ORF">PGUG_05321</name>
</gene>
<dbReference type="AlphaFoldDB" id="A5DPX0"/>
<name>A5DPX0_PICGU</name>
<dbReference type="HOGENOM" id="CLU_2197902_0_0_1"/>
<dbReference type="EMBL" id="CH408161">
    <property type="protein sequence ID" value="EDK41222.1"/>
    <property type="molecule type" value="Genomic_DNA"/>
</dbReference>
<protein>
    <submittedName>
        <fullName evidence="1">Uncharacterized protein</fullName>
    </submittedName>
</protein>
<sequence length="108" mass="11280">MAFMICFGVMAGNSSTPLSIINALKPRTPMEINGIRWSTLVGIKPPQNPTSTQVCPRAALILRLKFATVVVGGMAFNGISITVVTPPDAAALVPVAKPSHSVLPGSLR</sequence>
<organism evidence="1 2">
    <name type="scientific">Meyerozyma guilliermondii (strain ATCC 6260 / CBS 566 / DSM 6381 / JCM 1539 / NBRC 10279 / NRRL Y-324)</name>
    <name type="common">Yeast</name>
    <name type="synonym">Candida guilliermondii</name>
    <dbReference type="NCBI Taxonomy" id="294746"/>
    <lineage>
        <taxon>Eukaryota</taxon>
        <taxon>Fungi</taxon>
        <taxon>Dikarya</taxon>
        <taxon>Ascomycota</taxon>
        <taxon>Saccharomycotina</taxon>
        <taxon>Pichiomycetes</taxon>
        <taxon>Debaryomycetaceae</taxon>
        <taxon>Meyerozyma</taxon>
    </lineage>
</organism>
<dbReference type="KEGG" id="pgu:PGUG_05321"/>
<evidence type="ECO:0000313" key="1">
    <source>
        <dbReference type="EMBL" id="EDK41222.1"/>
    </source>
</evidence>
<dbReference type="InParanoid" id="A5DPX0"/>
<evidence type="ECO:0000313" key="2">
    <source>
        <dbReference type="Proteomes" id="UP000001997"/>
    </source>
</evidence>
<accession>A5DPX0</accession>
<proteinExistence type="predicted"/>
<dbReference type="OrthoDB" id="4090473at2759"/>
<dbReference type="RefSeq" id="XP_001482300.1">
    <property type="nucleotide sequence ID" value="XM_001482250.1"/>
</dbReference>
<dbReference type="VEuPathDB" id="FungiDB:PGUG_05321"/>
<dbReference type="eggNOG" id="ENOG502RQH4">
    <property type="taxonomic scope" value="Eukaryota"/>
</dbReference>
<dbReference type="GeneID" id="5124167"/>
<keyword evidence="2" id="KW-1185">Reference proteome</keyword>